<reference evidence="1" key="1">
    <citation type="submission" date="2016-02" db="EMBL/GenBank/DDBJ databases">
        <title>WGS assembly of Manihot esculenta.</title>
        <authorList>
            <person name="Bredeson J.V."/>
            <person name="Prochnik S.E."/>
            <person name="Lyons J.B."/>
            <person name="Schmutz J."/>
            <person name="Grimwood J."/>
            <person name="Vrebalov J."/>
            <person name="Bart R.S."/>
            <person name="Amuge T."/>
            <person name="Ferguson M.E."/>
            <person name="Green R."/>
            <person name="Putnam N."/>
            <person name="Stites J."/>
            <person name="Rounsley S."/>
            <person name="Rokhsar D.S."/>
        </authorList>
    </citation>
    <scope>NUCLEOTIDE SEQUENCE [LARGE SCALE GENOMIC DNA]</scope>
    <source>
        <tissue evidence="1">Leaf</tissue>
    </source>
</reference>
<gene>
    <name evidence="1" type="ORF">MANES_12G122100</name>
</gene>
<dbReference type="EMBL" id="CM004398">
    <property type="protein sequence ID" value="OAY35692.1"/>
    <property type="molecule type" value="Genomic_DNA"/>
</dbReference>
<proteinExistence type="predicted"/>
<sequence length="92" mass="10481">MISTPTAAIAAQSISIPSLASTHYFSITLTSKNYLLWKAQFIPILNYQKLYEFIDGSSPISPRTIAFPTDPTMQIPNPAFFYWFFKDQMLHS</sequence>
<name>A0A2C9UVY0_MANES</name>
<evidence type="ECO:0000313" key="1">
    <source>
        <dbReference type="EMBL" id="OAY35692.1"/>
    </source>
</evidence>
<accession>A0A2C9UVY0</accession>
<protein>
    <submittedName>
        <fullName evidence="1">Uncharacterized protein</fullName>
    </submittedName>
</protein>
<organism evidence="1">
    <name type="scientific">Manihot esculenta</name>
    <name type="common">Cassava</name>
    <name type="synonym">Jatropha manihot</name>
    <dbReference type="NCBI Taxonomy" id="3983"/>
    <lineage>
        <taxon>Eukaryota</taxon>
        <taxon>Viridiplantae</taxon>
        <taxon>Streptophyta</taxon>
        <taxon>Embryophyta</taxon>
        <taxon>Tracheophyta</taxon>
        <taxon>Spermatophyta</taxon>
        <taxon>Magnoliopsida</taxon>
        <taxon>eudicotyledons</taxon>
        <taxon>Gunneridae</taxon>
        <taxon>Pentapetalae</taxon>
        <taxon>rosids</taxon>
        <taxon>fabids</taxon>
        <taxon>Malpighiales</taxon>
        <taxon>Euphorbiaceae</taxon>
        <taxon>Crotonoideae</taxon>
        <taxon>Manihoteae</taxon>
        <taxon>Manihot</taxon>
    </lineage>
</organism>
<dbReference type="AlphaFoldDB" id="A0A2C9UVY0"/>